<keyword evidence="7" id="KW-0482">Metalloprotease</keyword>
<evidence type="ECO:0000313" key="12">
    <source>
        <dbReference type="EMBL" id="KAL0959587.1"/>
    </source>
</evidence>
<evidence type="ECO:0000256" key="10">
    <source>
        <dbReference type="SAM" id="SignalP"/>
    </source>
</evidence>
<evidence type="ECO:0000256" key="9">
    <source>
        <dbReference type="SAM" id="MobiDB-lite"/>
    </source>
</evidence>
<sequence length="553" mass="58187">MHFTTLLSILPLLLTSIDVLAGPVHRLDPSVICDTTILTNETDVFTIGGARLLRRELPDAGSRVKVSWHVIMSGSTAEQGNIDDSLIARQMGILNQDFAPVGLAFDLAETTRTTDPSLVSLHPNSSADKSMKEKYKTSDPSHLHVWTVDTYRGTSWSHYGVVLSLNGGLLNDTRNKGHVLTHEVGHWAGLWHTFDEIDGCDTNPKKGDGIADTPPQNAPTYHCHKPVYSCHLSEPDAADNYMNYVEDYCRKRFSPGQIESMRTFLKTYRGVTLGSPSSSSREPSSSASEASSISLSSISASEPAPTSSALSTQSGSPVSVSASSGSHPYSSTTSPPAYAPYTVAVSSSASLPSSLHSAASSSVESVIQSTTLTESPATPSQPGYHPISGTGVQTNNRTSDDAEFDNMFSQVYKEAERILALIKARIYSSAKAQSRSSVPGPTPSGSHSSSSTPAYVPYSVAASSSSTPLSSSVMSASSSTESAAPSSSGSHSSSSTPAYMPYNVAASSSSSVMSASSSTESATPSSPPTEGDATPGQTGYYRTGMQDKHSYGK</sequence>
<dbReference type="InterPro" id="IPR024079">
    <property type="entry name" value="MetalloPept_cat_dom_sf"/>
</dbReference>
<feature type="region of interest" description="Disordered" evidence="9">
    <location>
        <begin position="431"/>
        <end position="453"/>
    </location>
</feature>
<keyword evidence="4 10" id="KW-0732">Signal</keyword>
<comment type="similarity">
    <text evidence="1">Belongs to the peptidase M43B family.</text>
</comment>
<comment type="caution">
    <text evidence="12">The sequence shown here is derived from an EMBL/GenBank/DDBJ whole genome shotgun (WGS) entry which is preliminary data.</text>
</comment>
<feature type="domain" description="Peptidase M43 pregnancy-associated plasma-A" evidence="11">
    <location>
        <begin position="165"/>
        <end position="265"/>
    </location>
</feature>
<protein>
    <recommendedName>
        <fullName evidence="11">Peptidase M43 pregnancy-associated plasma-A domain-containing protein</fullName>
    </recommendedName>
</protein>
<keyword evidence="2" id="KW-0645">Protease</keyword>
<feature type="compositionally biased region" description="Low complexity" evidence="9">
    <location>
        <begin position="466"/>
        <end position="524"/>
    </location>
</feature>
<gene>
    <name evidence="12" type="ORF">HGRIS_011297</name>
</gene>
<evidence type="ECO:0000256" key="6">
    <source>
        <dbReference type="ARBA" id="ARBA00022833"/>
    </source>
</evidence>
<evidence type="ECO:0000256" key="5">
    <source>
        <dbReference type="ARBA" id="ARBA00022801"/>
    </source>
</evidence>
<reference evidence="13" key="1">
    <citation type="submission" date="2024-06" db="EMBL/GenBank/DDBJ databases">
        <title>Multi-omics analyses provide insights into the biosynthesis of the anticancer antibiotic pleurotin in Hohenbuehelia grisea.</title>
        <authorList>
            <person name="Weaver J.A."/>
            <person name="Alberti F."/>
        </authorList>
    </citation>
    <scope>NUCLEOTIDE SEQUENCE [LARGE SCALE GENOMIC DNA]</scope>
    <source>
        <strain evidence="13">T-177</strain>
    </source>
</reference>
<feature type="region of interest" description="Disordered" evidence="9">
    <location>
        <begin position="369"/>
        <end position="400"/>
    </location>
</feature>
<evidence type="ECO:0000259" key="11">
    <source>
        <dbReference type="Pfam" id="PF05572"/>
    </source>
</evidence>
<keyword evidence="6" id="KW-0862">Zinc</keyword>
<organism evidence="12 13">
    <name type="scientific">Hohenbuehelia grisea</name>
    <dbReference type="NCBI Taxonomy" id="104357"/>
    <lineage>
        <taxon>Eukaryota</taxon>
        <taxon>Fungi</taxon>
        <taxon>Dikarya</taxon>
        <taxon>Basidiomycota</taxon>
        <taxon>Agaricomycotina</taxon>
        <taxon>Agaricomycetes</taxon>
        <taxon>Agaricomycetidae</taxon>
        <taxon>Agaricales</taxon>
        <taxon>Pleurotineae</taxon>
        <taxon>Pleurotaceae</taxon>
        <taxon>Hohenbuehelia</taxon>
    </lineage>
</organism>
<feature type="region of interest" description="Disordered" evidence="9">
    <location>
        <begin position="297"/>
        <end position="334"/>
    </location>
</feature>
<keyword evidence="13" id="KW-1185">Reference proteome</keyword>
<feature type="signal peptide" evidence="10">
    <location>
        <begin position="1"/>
        <end position="21"/>
    </location>
</feature>
<feature type="chain" id="PRO_5046031264" description="Peptidase M43 pregnancy-associated plasma-A domain-containing protein" evidence="10">
    <location>
        <begin position="22"/>
        <end position="553"/>
    </location>
</feature>
<dbReference type="Gene3D" id="3.40.390.10">
    <property type="entry name" value="Collagenase (Catalytic Domain)"/>
    <property type="match status" value="1"/>
</dbReference>
<dbReference type="InterPro" id="IPR008754">
    <property type="entry name" value="Peptidase_M43"/>
</dbReference>
<dbReference type="Proteomes" id="UP001556367">
    <property type="component" value="Unassembled WGS sequence"/>
</dbReference>
<keyword evidence="5" id="KW-0378">Hydrolase</keyword>
<evidence type="ECO:0000256" key="1">
    <source>
        <dbReference type="ARBA" id="ARBA00008721"/>
    </source>
</evidence>
<accession>A0ABR3JVL7</accession>
<dbReference type="PANTHER" id="PTHR47466">
    <property type="match status" value="1"/>
</dbReference>
<dbReference type="SUPFAM" id="SSF55486">
    <property type="entry name" value="Metalloproteases ('zincins'), catalytic domain"/>
    <property type="match status" value="1"/>
</dbReference>
<evidence type="ECO:0000256" key="2">
    <source>
        <dbReference type="ARBA" id="ARBA00022670"/>
    </source>
</evidence>
<dbReference type="Pfam" id="PF05572">
    <property type="entry name" value="Peptidase_M43"/>
    <property type="match status" value="1"/>
</dbReference>
<evidence type="ECO:0000256" key="7">
    <source>
        <dbReference type="ARBA" id="ARBA00023049"/>
    </source>
</evidence>
<keyword evidence="3" id="KW-0479">Metal-binding</keyword>
<keyword evidence="8" id="KW-1015">Disulfide bond</keyword>
<proteinExistence type="inferred from homology"/>
<feature type="compositionally biased region" description="Polar residues" evidence="9">
    <location>
        <begin position="369"/>
        <end position="381"/>
    </location>
</feature>
<dbReference type="PANTHER" id="PTHR47466:SF1">
    <property type="entry name" value="METALLOPROTEASE MEP1 (AFU_ORTHOLOGUE AFUA_1G07730)-RELATED"/>
    <property type="match status" value="1"/>
</dbReference>
<dbReference type="EMBL" id="JASNQZ010000002">
    <property type="protein sequence ID" value="KAL0959587.1"/>
    <property type="molecule type" value="Genomic_DNA"/>
</dbReference>
<evidence type="ECO:0000256" key="3">
    <source>
        <dbReference type="ARBA" id="ARBA00022723"/>
    </source>
</evidence>
<feature type="region of interest" description="Disordered" evidence="9">
    <location>
        <begin position="466"/>
        <end position="553"/>
    </location>
</feature>
<evidence type="ECO:0000256" key="8">
    <source>
        <dbReference type="ARBA" id="ARBA00023157"/>
    </source>
</evidence>
<evidence type="ECO:0000313" key="13">
    <source>
        <dbReference type="Proteomes" id="UP001556367"/>
    </source>
</evidence>
<feature type="compositionally biased region" description="Low complexity" evidence="9">
    <location>
        <begin position="434"/>
        <end position="453"/>
    </location>
</feature>
<name>A0ABR3JVL7_9AGAR</name>
<evidence type="ECO:0000256" key="4">
    <source>
        <dbReference type="ARBA" id="ARBA00022729"/>
    </source>
</evidence>